<comment type="caution">
    <text evidence="1">The sequence shown here is derived from an EMBL/GenBank/DDBJ whole genome shotgun (WGS) entry which is preliminary data.</text>
</comment>
<proteinExistence type="predicted"/>
<sequence length="331" mass="39315">MTRNISWIKELTPFFRAAYRKGQELTIQKDSKYRVKKSDVLLFTTMKNEGHRLLYFLDYYRNLGVDHFFIVDNSSDDNTAALLADCADVTHYYTEGSYKDSNFGMHWLNYLLFKYGRGHWCFTCDPDEFFIYPHMENRDLKDLTQYMESIKQDSFFTLMLDMYSEKPVAETYYEEGTNPLDVCPYFDGYGYTKQYNPNYRNLYVQGGVRRRVFSKDKPAQAPALNKVPLVKWKWNYMYISSMHMMLPRRLNRCIDERKVTGALLHYKFISQLDEKVKQEMLAKQHYNDSAEYKQYGSIIDKKGVLYNEKISVPFKGWKDLAKRGLINLGGW</sequence>
<evidence type="ECO:0000313" key="1">
    <source>
        <dbReference type="EMBL" id="MBZ5486451.1"/>
    </source>
</evidence>
<name>A0ACC5VQE7_9GAMM</name>
<accession>A0ACC5VQE7</accession>
<evidence type="ECO:0000313" key="2">
    <source>
        <dbReference type="Proteomes" id="UP001319846"/>
    </source>
</evidence>
<reference evidence="1" key="1">
    <citation type="submission" date="2020-06" db="EMBL/GenBank/DDBJ databases">
        <title>Whole Genome Sequence of Halomonas aquamarina MB598.</title>
        <authorList>
            <person name="Pervaiz M."/>
            <person name="Fariq A."/>
            <person name="Yasmin A."/>
            <person name="Welch M."/>
        </authorList>
    </citation>
    <scope>NUCLEOTIDE SEQUENCE</scope>
    <source>
        <strain evidence="1">MB598</strain>
    </source>
</reference>
<dbReference type="EMBL" id="JABYQT010000002">
    <property type="protein sequence ID" value="MBZ5486451.1"/>
    <property type="molecule type" value="Genomic_DNA"/>
</dbReference>
<gene>
    <name evidence="1" type="ORF">HW452_02825</name>
</gene>
<organism evidence="1 2">
    <name type="scientific">Vreelandella aquamarina</name>
    <dbReference type="NCBI Taxonomy" id="77097"/>
    <lineage>
        <taxon>Bacteria</taxon>
        <taxon>Pseudomonadati</taxon>
        <taxon>Pseudomonadota</taxon>
        <taxon>Gammaproteobacteria</taxon>
        <taxon>Oceanospirillales</taxon>
        <taxon>Halomonadaceae</taxon>
        <taxon>Vreelandella</taxon>
    </lineage>
</organism>
<dbReference type="Proteomes" id="UP001319846">
    <property type="component" value="Unassembled WGS sequence"/>
</dbReference>
<protein>
    <submittedName>
        <fullName evidence="1">Glycosyltransferase family 2 protein</fullName>
    </submittedName>
</protein>
<keyword evidence="2" id="KW-1185">Reference proteome</keyword>